<name>A0A101P1H4_9ACTN</name>
<comment type="caution">
    <text evidence="1">The sequence shown here is derived from an EMBL/GenBank/DDBJ whole genome shotgun (WGS) entry which is preliminary data.</text>
</comment>
<protein>
    <submittedName>
        <fullName evidence="1">Uncharacterized protein</fullName>
    </submittedName>
</protein>
<dbReference type="InterPro" id="IPR056982">
    <property type="entry name" value="Phage_ProQ_C-like"/>
</dbReference>
<dbReference type="Proteomes" id="UP000053127">
    <property type="component" value="Unassembled WGS sequence"/>
</dbReference>
<proteinExistence type="predicted"/>
<gene>
    <name evidence="1" type="ORF">AQI95_24690</name>
</gene>
<dbReference type="STRING" id="67386.AQI95_24690"/>
<evidence type="ECO:0000313" key="2">
    <source>
        <dbReference type="Proteomes" id="UP000053127"/>
    </source>
</evidence>
<dbReference type="RefSeq" id="WP_067127805.1">
    <property type="nucleotide sequence ID" value="NZ_KQ948215.1"/>
</dbReference>
<organism evidence="1 2">
    <name type="scientific">Streptomyces yokosukanensis</name>
    <dbReference type="NCBI Taxonomy" id="67386"/>
    <lineage>
        <taxon>Bacteria</taxon>
        <taxon>Bacillati</taxon>
        <taxon>Actinomycetota</taxon>
        <taxon>Actinomycetes</taxon>
        <taxon>Kitasatosporales</taxon>
        <taxon>Streptomycetaceae</taxon>
        <taxon>Streptomyces</taxon>
    </lineage>
</organism>
<keyword evidence="2" id="KW-1185">Reference proteome</keyword>
<dbReference type="Pfam" id="PF24203">
    <property type="entry name" value="Phage_ProQ_C_like"/>
    <property type="match status" value="1"/>
</dbReference>
<dbReference type="AlphaFoldDB" id="A0A101P1H4"/>
<dbReference type="OrthoDB" id="4317969at2"/>
<sequence>MTGLPDVKVGDPLILATGNRHCSDEPVTVSRIGRKYLYVTRENGREYSGRFHPDGVEDSQYGARERLYTPEQYDELKQRTGLLERLRQAGIDVKHEVRSEVTTDQLRALLAVIQPAA</sequence>
<reference evidence="1 2" key="1">
    <citation type="submission" date="2015-10" db="EMBL/GenBank/DDBJ databases">
        <title>Draft genome sequence of Streptomyces yokosukanensis DSM 40224, type strain for the species Streptomyces yokosukanensis.</title>
        <authorList>
            <person name="Ruckert C."/>
            <person name="Winkler A."/>
            <person name="Kalinowski J."/>
            <person name="Kampfer P."/>
            <person name="Glaeser S."/>
        </authorList>
    </citation>
    <scope>NUCLEOTIDE SEQUENCE [LARGE SCALE GENOMIC DNA]</scope>
    <source>
        <strain evidence="1 2">DSM 40224</strain>
    </source>
</reference>
<dbReference type="EMBL" id="LMWN01000035">
    <property type="protein sequence ID" value="KUN03158.1"/>
    <property type="molecule type" value="Genomic_DNA"/>
</dbReference>
<accession>A0A101P1H4</accession>
<evidence type="ECO:0000313" key="1">
    <source>
        <dbReference type="EMBL" id="KUN03158.1"/>
    </source>
</evidence>